<organism evidence="2 3">
    <name type="scientific">Solanum pinnatisectum</name>
    <name type="common">tansyleaf nightshade</name>
    <dbReference type="NCBI Taxonomy" id="50273"/>
    <lineage>
        <taxon>Eukaryota</taxon>
        <taxon>Viridiplantae</taxon>
        <taxon>Streptophyta</taxon>
        <taxon>Embryophyta</taxon>
        <taxon>Tracheophyta</taxon>
        <taxon>Spermatophyta</taxon>
        <taxon>Magnoliopsida</taxon>
        <taxon>eudicotyledons</taxon>
        <taxon>Gunneridae</taxon>
        <taxon>Pentapetalae</taxon>
        <taxon>asterids</taxon>
        <taxon>lamiids</taxon>
        <taxon>Solanales</taxon>
        <taxon>Solanaceae</taxon>
        <taxon>Solanoideae</taxon>
        <taxon>Solaneae</taxon>
        <taxon>Solanum</taxon>
    </lineage>
</organism>
<evidence type="ECO:0000256" key="1">
    <source>
        <dbReference type="SAM" id="MobiDB-lite"/>
    </source>
</evidence>
<accession>A0AAV9L8W7</accession>
<comment type="caution">
    <text evidence="2">The sequence shown here is derived from an EMBL/GenBank/DDBJ whole genome shotgun (WGS) entry which is preliminary data.</text>
</comment>
<evidence type="ECO:0000313" key="2">
    <source>
        <dbReference type="EMBL" id="KAK4722064.1"/>
    </source>
</evidence>
<dbReference type="PANTHER" id="PTHR48302:SF2">
    <property type="entry name" value="DUF1985 DOMAIN-CONTAINING PROTEIN"/>
    <property type="match status" value="1"/>
</dbReference>
<dbReference type="AlphaFoldDB" id="A0AAV9L8W7"/>
<evidence type="ECO:0000313" key="3">
    <source>
        <dbReference type="Proteomes" id="UP001311915"/>
    </source>
</evidence>
<evidence type="ECO:0008006" key="4">
    <source>
        <dbReference type="Google" id="ProtNLM"/>
    </source>
</evidence>
<keyword evidence="3" id="KW-1185">Reference proteome</keyword>
<feature type="region of interest" description="Disordered" evidence="1">
    <location>
        <begin position="113"/>
        <end position="155"/>
    </location>
</feature>
<sequence>MVEDGSYQQFPWGQRAFTMLMNSLRQEFKIEKQMYRLNGMPYALNALVYECAPVLDNEIIVKERNVIPRICNWKVVAEKPNFEMFMESIFTENICANIQPTTEEITSLDLPHISHVSPTEPAPSNVNPEDGQPHEVPGVEDFSSKPPDQLLRRST</sequence>
<name>A0AAV9L8W7_9SOLN</name>
<dbReference type="EMBL" id="JAWPEI010000007">
    <property type="protein sequence ID" value="KAK4722064.1"/>
    <property type="molecule type" value="Genomic_DNA"/>
</dbReference>
<gene>
    <name evidence="2" type="ORF">R3W88_012297</name>
</gene>
<reference evidence="2 3" key="1">
    <citation type="submission" date="2023-10" db="EMBL/GenBank/DDBJ databases">
        <title>Genome-Wide Identification Analysis in wild type Solanum Pinnatisectum Reveals Some Genes Defensing Phytophthora Infestans.</title>
        <authorList>
            <person name="Sun C."/>
        </authorList>
    </citation>
    <scope>NUCLEOTIDE SEQUENCE [LARGE SCALE GENOMIC DNA]</scope>
    <source>
        <strain evidence="2">LQN</strain>
        <tissue evidence="2">Leaf</tissue>
    </source>
</reference>
<dbReference type="PANTHER" id="PTHR48302">
    <property type="entry name" value="ULP1 PROTEASE FAMILY, C-TERMINAL CATALYTIC DOMAIN CONTAINING PROTEIN"/>
    <property type="match status" value="1"/>
</dbReference>
<protein>
    <recommendedName>
        <fullName evidence="4">DUF1985 domain-containing protein</fullName>
    </recommendedName>
</protein>
<proteinExistence type="predicted"/>
<dbReference type="Proteomes" id="UP001311915">
    <property type="component" value="Unassembled WGS sequence"/>
</dbReference>